<evidence type="ECO:0000256" key="5">
    <source>
        <dbReference type="ARBA" id="ARBA00022989"/>
    </source>
</evidence>
<keyword evidence="2 7" id="KW-0813">Transport</keyword>
<dbReference type="Pfam" id="PF00528">
    <property type="entry name" value="BPD_transp_1"/>
    <property type="match status" value="1"/>
</dbReference>
<dbReference type="InterPro" id="IPR000515">
    <property type="entry name" value="MetI-like"/>
</dbReference>
<feature type="transmembrane region" description="Helical" evidence="7">
    <location>
        <begin position="103"/>
        <end position="121"/>
    </location>
</feature>
<evidence type="ECO:0000256" key="1">
    <source>
        <dbReference type="ARBA" id="ARBA00004651"/>
    </source>
</evidence>
<dbReference type="EMBL" id="MSJM01000003">
    <property type="protein sequence ID" value="OLF48136.1"/>
    <property type="molecule type" value="Genomic_DNA"/>
</dbReference>
<dbReference type="OrthoDB" id="9771544at2"/>
<feature type="transmembrane region" description="Helical" evidence="7">
    <location>
        <begin position="178"/>
        <end position="203"/>
    </location>
</feature>
<protein>
    <submittedName>
        <fullName evidence="9">ABC transporter permease</fullName>
    </submittedName>
</protein>
<dbReference type="Gene3D" id="1.10.3720.10">
    <property type="entry name" value="MetI-like"/>
    <property type="match status" value="1"/>
</dbReference>
<feature type="transmembrane region" description="Helical" evidence="7">
    <location>
        <begin position="133"/>
        <end position="157"/>
    </location>
</feature>
<evidence type="ECO:0000313" key="10">
    <source>
        <dbReference type="Proteomes" id="UP000186890"/>
    </source>
</evidence>
<evidence type="ECO:0000259" key="8">
    <source>
        <dbReference type="PROSITE" id="PS50928"/>
    </source>
</evidence>
<dbReference type="GO" id="GO:0005886">
    <property type="term" value="C:plasma membrane"/>
    <property type="evidence" value="ECO:0007669"/>
    <property type="project" value="UniProtKB-SubCell"/>
</dbReference>
<keyword evidence="3" id="KW-1003">Cell membrane</keyword>
<dbReference type="AlphaFoldDB" id="A0A1Q8E8M6"/>
<dbReference type="InterPro" id="IPR035906">
    <property type="entry name" value="MetI-like_sf"/>
</dbReference>
<dbReference type="GO" id="GO:0055085">
    <property type="term" value="P:transmembrane transport"/>
    <property type="evidence" value="ECO:0007669"/>
    <property type="project" value="InterPro"/>
</dbReference>
<feature type="transmembrane region" description="Helical" evidence="7">
    <location>
        <begin position="72"/>
        <end position="96"/>
    </location>
</feature>
<reference evidence="10" key="1">
    <citation type="submission" date="2016-12" db="EMBL/GenBank/DDBJ databases">
        <authorList>
            <person name="Gulvik C.A."/>
        </authorList>
    </citation>
    <scope>NUCLEOTIDE SEQUENCE [LARGE SCALE GENOMIC DNA]</scope>
    <source>
        <strain evidence="10">NED12-00049-6B</strain>
    </source>
</reference>
<evidence type="ECO:0000256" key="2">
    <source>
        <dbReference type="ARBA" id="ARBA00022448"/>
    </source>
</evidence>
<feature type="transmembrane region" description="Helical" evidence="7">
    <location>
        <begin position="237"/>
        <end position="257"/>
    </location>
</feature>
<evidence type="ECO:0000256" key="3">
    <source>
        <dbReference type="ARBA" id="ARBA00022475"/>
    </source>
</evidence>
<comment type="similarity">
    <text evidence="7">Belongs to the binding-protein-dependent transport system permease family.</text>
</comment>
<dbReference type="RefSeq" id="WP_075104489.1">
    <property type="nucleotide sequence ID" value="NZ_MSJM01000003.1"/>
</dbReference>
<name>A0A1Q8E8M6_9STRE</name>
<proteinExistence type="inferred from homology"/>
<keyword evidence="6 7" id="KW-0472">Membrane</keyword>
<keyword evidence="10" id="KW-1185">Reference proteome</keyword>
<dbReference type="CDD" id="cd06261">
    <property type="entry name" value="TM_PBP2"/>
    <property type="match status" value="1"/>
</dbReference>
<keyword evidence="5 7" id="KW-1133">Transmembrane helix</keyword>
<dbReference type="SUPFAM" id="SSF161098">
    <property type="entry name" value="MetI-like"/>
    <property type="match status" value="1"/>
</dbReference>
<evidence type="ECO:0000256" key="6">
    <source>
        <dbReference type="ARBA" id="ARBA00023136"/>
    </source>
</evidence>
<dbReference type="Proteomes" id="UP000186890">
    <property type="component" value="Unassembled WGS sequence"/>
</dbReference>
<evidence type="ECO:0000256" key="4">
    <source>
        <dbReference type="ARBA" id="ARBA00022692"/>
    </source>
</evidence>
<dbReference type="PROSITE" id="PS50928">
    <property type="entry name" value="ABC_TM1"/>
    <property type="match status" value="1"/>
</dbReference>
<gene>
    <name evidence="9" type="ORF">BU202_03855</name>
</gene>
<evidence type="ECO:0000256" key="7">
    <source>
        <dbReference type="RuleBase" id="RU363032"/>
    </source>
</evidence>
<organism evidence="9 10">
    <name type="scientific">Streptococcus cuniculi</name>
    <dbReference type="NCBI Taxonomy" id="1432788"/>
    <lineage>
        <taxon>Bacteria</taxon>
        <taxon>Bacillati</taxon>
        <taxon>Bacillota</taxon>
        <taxon>Bacilli</taxon>
        <taxon>Lactobacillales</taxon>
        <taxon>Streptococcaceae</taxon>
        <taxon>Streptococcus</taxon>
    </lineage>
</organism>
<comment type="subcellular location">
    <subcellularLocation>
        <location evidence="1 7">Cell membrane</location>
        <topology evidence="1 7">Multi-pass membrane protein</topology>
    </subcellularLocation>
</comment>
<dbReference type="PANTHER" id="PTHR43744">
    <property type="entry name" value="ABC TRANSPORTER PERMEASE PROTEIN MG189-RELATED-RELATED"/>
    <property type="match status" value="1"/>
</dbReference>
<feature type="domain" description="ABC transmembrane type-1" evidence="8">
    <location>
        <begin position="68"/>
        <end position="257"/>
    </location>
</feature>
<evidence type="ECO:0000313" key="9">
    <source>
        <dbReference type="EMBL" id="OLF48136.1"/>
    </source>
</evidence>
<dbReference type="PANTHER" id="PTHR43744:SF8">
    <property type="entry name" value="SN-GLYCEROL-3-PHOSPHATE TRANSPORT SYSTEM PERMEASE PROTEIN UGPE"/>
    <property type="match status" value="1"/>
</dbReference>
<feature type="transmembrane region" description="Helical" evidence="7">
    <location>
        <begin position="7"/>
        <end position="28"/>
    </location>
</feature>
<sequence>MNHIKSVAYQAMCVGLGLLVILPILYALSISFMNSDEILTRKIVLFPSTFYLQNYISAFTNAPLARFLLNSFLITIGASCVRLFTASTAAFAFSFFEFKGKKLLFMLYLGTMMIPADLLIIKNYHTVAKLGLINTYLGMMIVFFVTVVNVFVMRQYFMSYSKSIREAAMMDGCSNFMFFMRVLLPSSKPVLVTTFISSFVGVWNQYLWPLLVTNQNEKRTAQVAVTLLNFPDASPHGIIMAAAIIILLPSVIVFLSFQRYIKKGMMSGGVKG</sequence>
<keyword evidence="4 7" id="KW-0812">Transmembrane</keyword>
<comment type="caution">
    <text evidence="9">The sequence shown here is derived from an EMBL/GenBank/DDBJ whole genome shotgun (WGS) entry which is preliminary data.</text>
</comment>
<accession>A0A1Q8E8M6</accession>